<feature type="compositionally biased region" description="Basic and acidic residues" evidence="1">
    <location>
        <begin position="86"/>
        <end position="96"/>
    </location>
</feature>
<keyword evidence="4" id="KW-1185">Reference proteome</keyword>
<sequence length="131" mass="13875">MSSENRSNTLSPSRYTTYGTCASASPTGFTSIVADLVSSTRDGLKSIVPGSNTTSESREQKSKSKGQPLSASADSESKYEPTLPSTREDATPERGEVSPVFARDGVGHNGEDEEWVRRDDGVQAAQSSGIL</sequence>
<organism evidence="2">
    <name type="scientific">Kwoniella bestiolae CBS 10118</name>
    <dbReference type="NCBI Taxonomy" id="1296100"/>
    <lineage>
        <taxon>Eukaryota</taxon>
        <taxon>Fungi</taxon>
        <taxon>Dikarya</taxon>
        <taxon>Basidiomycota</taxon>
        <taxon>Agaricomycotina</taxon>
        <taxon>Tremellomycetes</taxon>
        <taxon>Tremellales</taxon>
        <taxon>Cryptococcaceae</taxon>
        <taxon>Kwoniella</taxon>
    </lineage>
</organism>
<proteinExistence type="predicted"/>
<name>A0A1B9G7V1_9TREE</name>
<dbReference type="EMBL" id="CP144542">
    <property type="protein sequence ID" value="WVW81237.1"/>
    <property type="molecule type" value="Genomic_DNA"/>
</dbReference>
<dbReference type="Proteomes" id="UP000092730">
    <property type="component" value="Chromosome 2"/>
</dbReference>
<feature type="compositionally biased region" description="Polar residues" evidence="1">
    <location>
        <begin position="65"/>
        <end position="74"/>
    </location>
</feature>
<dbReference type="KEGG" id="kbi:30206326"/>
<feature type="compositionally biased region" description="Basic and acidic residues" evidence="1">
    <location>
        <begin position="105"/>
        <end position="121"/>
    </location>
</feature>
<evidence type="ECO:0000313" key="2">
    <source>
        <dbReference type="EMBL" id="OCF27092.1"/>
    </source>
</evidence>
<feature type="region of interest" description="Disordered" evidence="1">
    <location>
        <begin position="41"/>
        <end position="131"/>
    </location>
</feature>
<reference evidence="2" key="1">
    <citation type="submission" date="2013-07" db="EMBL/GenBank/DDBJ databases">
        <title>The Genome Sequence of Cryptococcus bestiolae CBS10118.</title>
        <authorList>
            <consortium name="The Broad Institute Genome Sequencing Platform"/>
            <person name="Cuomo C."/>
            <person name="Litvintseva A."/>
            <person name="Chen Y."/>
            <person name="Heitman J."/>
            <person name="Sun S."/>
            <person name="Springer D."/>
            <person name="Dromer F."/>
            <person name="Young S.K."/>
            <person name="Zeng Q."/>
            <person name="Gargeya S."/>
            <person name="Fitzgerald M."/>
            <person name="Abouelleil A."/>
            <person name="Alvarado L."/>
            <person name="Berlin A.M."/>
            <person name="Chapman S.B."/>
            <person name="Dewar J."/>
            <person name="Goldberg J."/>
            <person name="Griggs A."/>
            <person name="Gujja S."/>
            <person name="Hansen M."/>
            <person name="Howarth C."/>
            <person name="Imamovic A."/>
            <person name="Larimer J."/>
            <person name="McCowan C."/>
            <person name="Murphy C."/>
            <person name="Pearson M."/>
            <person name="Priest M."/>
            <person name="Roberts A."/>
            <person name="Saif S."/>
            <person name="Shea T."/>
            <person name="Sykes S."/>
            <person name="Wortman J."/>
            <person name="Nusbaum C."/>
            <person name="Birren B."/>
        </authorList>
    </citation>
    <scope>NUCLEOTIDE SEQUENCE [LARGE SCALE GENOMIC DNA]</scope>
    <source>
        <strain evidence="2">CBS 10118</strain>
    </source>
</reference>
<evidence type="ECO:0000313" key="3">
    <source>
        <dbReference type="EMBL" id="WVW81237.1"/>
    </source>
</evidence>
<dbReference type="EMBL" id="KI894019">
    <property type="protein sequence ID" value="OCF27092.1"/>
    <property type="molecule type" value="Genomic_DNA"/>
</dbReference>
<gene>
    <name evidence="2" type="ORF">I302_01927</name>
    <name evidence="3" type="ORF">I302_103228</name>
</gene>
<dbReference type="VEuPathDB" id="FungiDB:I302_01927"/>
<protein>
    <submittedName>
        <fullName evidence="2">Uncharacterized protein</fullName>
    </submittedName>
</protein>
<dbReference type="GeneID" id="30206326"/>
<evidence type="ECO:0000256" key="1">
    <source>
        <dbReference type="SAM" id="MobiDB-lite"/>
    </source>
</evidence>
<dbReference type="RefSeq" id="XP_019048162.1">
    <property type="nucleotide sequence ID" value="XM_019188600.1"/>
</dbReference>
<feature type="region of interest" description="Disordered" evidence="1">
    <location>
        <begin position="1"/>
        <end position="26"/>
    </location>
</feature>
<accession>A0A1B9G7V1</accession>
<reference evidence="3" key="4">
    <citation type="submission" date="2024-02" db="EMBL/GenBank/DDBJ databases">
        <title>Comparative genomics of Cryptococcus and Kwoniella reveals pathogenesis evolution and contrasting modes of karyotype evolution via chromosome fusion or intercentromeric recombination.</title>
        <authorList>
            <person name="Coelho M.A."/>
            <person name="David-Palma M."/>
            <person name="Shea T."/>
            <person name="Bowers K."/>
            <person name="McGinley-Smith S."/>
            <person name="Mohammad A.W."/>
            <person name="Gnirke A."/>
            <person name="Yurkov A.M."/>
            <person name="Nowrousian M."/>
            <person name="Sun S."/>
            <person name="Cuomo C.A."/>
            <person name="Heitman J."/>
        </authorList>
    </citation>
    <scope>NUCLEOTIDE SEQUENCE</scope>
    <source>
        <strain evidence="3">CBS 10118</strain>
    </source>
</reference>
<dbReference type="AlphaFoldDB" id="A0A1B9G7V1"/>
<reference evidence="2" key="3">
    <citation type="submission" date="2014-01" db="EMBL/GenBank/DDBJ databases">
        <title>Evolution of pathogenesis and genome organization in the Tremellales.</title>
        <authorList>
            <person name="Cuomo C."/>
            <person name="Litvintseva A."/>
            <person name="Heitman J."/>
            <person name="Chen Y."/>
            <person name="Sun S."/>
            <person name="Springer D."/>
            <person name="Dromer F."/>
            <person name="Young S."/>
            <person name="Zeng Q."/>
            <person name="Chapman S."/>
            <person name="Gujja S."/>
            <person name="Saif S."/>
            <person name="Birren B."/>
        </authorList>
    </citation>
    <scope>NUCLEOTIDE SEQUENCE</scope>
    <source>
        <strain evidence="2">CBS 10118</strain>
    </source>
</reference>
<evidence type="ECO:0000313" key="4">
    <source>
        <dbReference type="Proteomes" id="UP000092730"/>
    </source>
</evidence>
<reference evidence="3" key="2">
    <citation type="submission" date="2013-07" db="EMBL/GenBank/DDBJ databases">
        <authorList>
            <consortium name="The Broad Institute Genome Sequencing Platform"/>
            <person name="Cuomo C."/>
            <person name="Litvintseva A."/>
            <person name="Chen Y."/>
            <person name="Heitman J."/>
            <person name="Sun S."/>
            <person name="Springer D."/>
            <person name="Dromer F."/>
            <person name="Young S.K."/>
            <person name="Zeng Q."/>
            <person name="Gargeya S."/>
            <person name="Fitzgerald M."/>
            <person name="Abouelleil A."/>
            <person name="Alvarado L."/>
            <person name="Berlin A.M."/>
            <person name="Chapman S.B."/>
            <person name="Dewar J."/>
            <person name="Goldberg J."/>
            <person name="Griggs A."/>
            <person name="Gujja S."/>
            <person name="Hansen M."/>
            <person name="Howarth C."/>
            <person name="Imamovic A."/>
            <person name="Larimer J."/>
            <person name="McCowan C."/>
            <person name="Murphy C."/>
            <person name="Pearson M."/>
            <person name="Priest M."/>
            <person name="Roberts A."/>
            <person name="Saif S."/>
            <person name="Shea T."/>
            <person name="Sykes S."/>
            <person name="Wortman J."/>
            <person name="Nusbaum C."/>
            <person name="Birren B."/>
        </authorList>
    </citation>
    <scope>NUCLEOTIDE SEQUENCE</scope>
    <source>
        <strain evidence="3">CBS 10118</strain>
    </source>
</reference>